<protein>
    <submittedName>
        <fullName evidence="2">Uncharacterized protein</fullName>
    </submittedName>
</protein>
<keyword evidence="1" id="KW-1133">Transmembrane helix</keyword>
<keyword evidence="1" id="KW-0812">Transmembrane</keyword>
<accession>A0A0A9H218</accession>
<organism evidence="2">
    <name type="scientific">Arundo donax</name>
    <name type="common">Giant reed</name>
    <name type="synonym">Donax arundinaceus</name>
    <dbReference type="NCBI Taxonomy" id="35708"/>
    <lineage>
        <taxon>Eukaryota</taxon>
        <taxon>Viridiplantae</taxon>
        <taxon>Streptophyta</taxon>
        <taxon>Embryophyta</taxon>
        <taxon>Tracheophyta</taxon>
        <taxon>Spermatophyta</taxon>
        <taxon>Magnoliopsida</taxon>
        <taxon>Liliopsida</taxon>
        <taxon>Poales</taxon>
        <taxon>Poaceae</taxon>
        <taxon>PACMAD clade</taxon>
        <taxon>Arundinoideae</taxon>
        <taxon>Arundineae</taxon>
        <taxon>Arundo</taxon>
    </lineage>
</organism>
<proteinExistence type="predicted"/>
<reference evidence="2" key="1">
    <citation type="submission" date="2014-09" db="EMBL/GenBank/DDBJ databases">
        <authorList>
            <person name="Magalhaes I.L.F."/>
            <person name="Oliveira U."/>
            <person name="Santos F.R."/>
            <person name="Vidigal T.H.D.A."/>
            <person name="Brescovit A.D."/>
            <person name="Santos A.J."/>
        </authorList>
    </citation>
    <scope>NUCLEOTIDE SEQUENCE</scope>
    <source>
        <tissue evidence="2">Shoot tissue taken approximately 20 cm above the soil surface</tissue>
    </source>
</reference>
<sequence>MKGDIGGGGRMKLAPGAGAPIPLAGTIFQLCMKTAIVLGSCYAVFLVYIAMTYTQDWLEKLRVLPLLIVAVTVPLLGAVLLIQKEHLMELRY</sequence>
<evidence type="ECO:0000313" key="2">
    <source>
        <dbReference type="EMBL" id="JAE30807.1"/>
    </source>
</evidence>
<evidence type="ECO:0000256" key="1">
    <source>
        <dbReference type="SAM" id="Phobius"/>
    </source>
</evidence>
<feature type="transmembrane region" description="Helical" evidence="1">
    <location>
        <begin position="30"/>
        <end position="51"/>
    </location>
</feature>
<dbReference type="EMBL" id="GBRH01167089">
    <property type="protein sequence ID" value="JAE30807.1"/>
    <property type="molecule type" value="Transcribed_RNA"/>
</dbReference>
<feature type="transmembrane region" description="Helical" evidence="1">
    <location>
        <begin position="63"/>
        <end position="82"/>
    </location>
</feature>
<keyword evidence="1" id="KW-0472">Membrane</keyword>
<reference evidence="2" key="2">
    <citation type="journal article" date="2015" name="Data Brief">
        <title>Shoot transcriptome of the giant reed, Arundo donax.</title>
        <authorList>
            <person name="Barrero R.A."/>
            <person name="Guerrero F.D."/>
            <person name="Moolhuijzen P."/>
            <person name="Goolsby J.A."/>
            <person name="Tidwell J."/>
            <person name="Bellgard S.E."/>
            <person name="Bellgard M.I."/>
        </authorList>
    </citation>
    <scope>NUCLEOTIDE SEQUENCE</scope>
    <source>
        <tissue evidence="2">Shoot tissue taken approximately 20 cm above the soil surface</tissue>
    </source>
</reference>
<dbReference type="AlphaFoldDB" id="A0A0A9H218"/>
<name>A0A0A9H218_ARUDO</name>